<evidence type="ECO:0000313" key="5">
    <source>
        <dbReference type="Proteomes" id="UP000605670"/>
    </source>
</evidence>
<dbReference type="Pfam" id="PF14360">
    <property type="entry name" value="PAP2_C"/>
    <property type="match status" value="1"/>
</dbReference>
<evidence type="ECO:0000256" key="1">
    <source>
        <dbReference type="SAM" id="MobiDB-lite"/>
    </source>
</evidence>
<dbReference type="InterPro" id="IPR025749">
    <property type="entry name" value="Sphingomyelin_synth-like_dom"/>
</dbReference>
<protein>
    <recommendedName>
        <fullName evidence="3">Sphingomyelin synthase-like domain-containing protein</fullName>
    </recommendedName>
</protein>
<dbReference type="EMBL" id="BMEM01000001">
    <property type="protein sequence ID" value="GGF39552.1"/>
    <property type="molecule type" value="Genomic_DNA"/>
</dbReference>
<keyword evidence="2" id="KW-1133">Transmembrane helix</keyword>
<feature type="transmembrane region" description="Helical" evidence="2">
    <location>
        <begin position="167"/>
        <end position="192"/>
    </location>
</feature>
<feature type="transmembrane region" description="Helical" evidence="2">
    <location>
        <begin position="94"/>
        <end position="115"/>
    </location>
</feature>
<sequence length="235" mass="24441">MVSVPPVVVQPSLARAWGLVLALGLVALAATLAANELISTRFADAPRPEDLLFQVLPYVRPARWLTLVALVGGLGVLLVDLGRRVGLAVGLPHAAGAFALMYLLRAGIMVLTPLAPSQGEGPFIFTTQQFGMFPSGHVGAMTLLVLLAGGAPAWVRRAQWVMLATMVAVLLLARGHYSIDVVGGLLLGYAVWTAWRTWPVLAPLARQLATPPHSTGSVASSGASGVSSEGPASKS</sequence>
<dbReference type="RefSeq" id="WP_188427925.1">
    <property type="nucleotide sequence ID" value="NZ_BAABKH010000010.1"/>
</dbReference>
<organism evidence="4 5">
    <name type="scientific">Ornithinimicrobium tianjinense</name>
    <dbReference type="NCBI Taxonomy" id="1195761"/>
    <lineage>
        <taxon>Bacteria</taxon>
        <taxon>Bacillati</taxon>
        <taxon>Actinomycetota</taxon>
        <taxon>Actinomycetes</taxon>
        <taxon>Micrococcales</taxon>
        <taxon>Ornithinimicrobiaceae</taxon>
        <taxon>Ornithinimicrobium</taxon>
    </lineage>
</organism>
<name>A0A917BEJ3_9MICO</name>
<accession>A0A917BEJ3</accession>
<dbReference type="AlphaFoldDB" id="A0A917BEJ3"/>
<feature type="domain" description="Sphingomyelin synthase-like" evidence="3">
    <location>
        <begin position="135"/>
        <end position="194"/>
    </location>
</feature>
<evidence type="ECO:0000313" key="4">
    <source>
        <dbReference type="EMBL" id="GGF39552.1"/>
    </source>
</evidence>
<evidence type="ECO:0000256" key="2">
    <source>
        <dbReference type="SAM" id="Phobius"/>
    </source>
</evidence>
<reference evidence="4" key="1">
    <citation type="journal article" date="2014" name="Int. J. Syst. Evol. Microbiol.">
        <title>Complete genome sequence of Corynebacterium casei LMG S-19264T (=DSM 44701T), isolated from a smear-ripened cheese.</title>
        <authorList>
            <consortium name="US DOE Joint Genome Institute (JGI-PGF)"/>
            <person name="Walter F."/>
            <person name="Albersmeier A."/>
            <person name="Kalinowski J."/>
            <person name="Ruckert C."/>
        </authorList>
    </citation>
    <scope>NUCLEOTIDE SEQUENCE</scope>
    <source>
        <strain evidence="4">CGMCC 1.12160</strain>
    </source>
</reference>
<reference evidence="4" key="2">
    <citation type="submission" date="2020-09" db="EMBL/GenBank/DDBJ databases">
        <authorList>
            <person name="Sun Q."/>
            <person name="Zhou Y."/>
        </authorList>
    </citation>
    <scope>NUCLEOTIDE SEQUENCE</scope>
    <source>
        <strain evidence="4">CGMCC 1.12160</strain>
    </source>
</reference>
<keyword evidence="2" id="KW-0812">Transmembrane</keyword>
<feature type="transmembrane region" description="Helical" evidence="2">
    <location>
        <begin position="62"/>
        <end position="82"/>
    </location>
</feature>
<keyword evidence="5" id="KW-1185">Reference proteome</keyword>
<proteinExistence type="predicted"/>
<feature type="compositionally biased region" description="Low complexity" evidence="1">
    <location>
        <begin position="214"/>
        <end position="235"/>
    </location>
</feature>
<feature type="region of interest" description="Disordered" evidence="1">
    <location>
        <begin position="213"/>
        <end position="235"/>
    </location>
</feature>
<feature type="transmembrane region" description="Helical" evidence="2">
    <location>
        <begin position="135"/>
        <end position="155"/>
    </location>
</feature>
<gene>
    <name evidence="4" type="ORF">GCM10011366_03940</name>
</gene>
<evidence type="ECO:0000259" key="3">
    <source>
        <dbReference type="Pfam" id="PF14360"/>
    </source>
</evidence>
<keyword evidence="2" id="KW-0472">Membrane</keyword>
<dbReference type="Proteomes" id="UP000605670">
    <property type="component" value="Unassembled WGS sequence"/>
</dbReference>
<comment type="caution">
    <text evidence="4">The sequence shown here is derived from an EMBL/GenBank/DDBJ whole genome shotgun (WGS) entry which is preliminary data.</text>
</comment>